<dbReference type="Gene3D" id="3.40.50.1820">
    <property type="entry name" value="alpha/beta hydrolase"/>
    <property type="match status" value="1"/>
</dbReference>
<proteinExistence type="predicted"/>
<evidence type="ECO:0000313" key="2">
    <source>
        <dbReference type="EMBL" id="ADJ28622.1"/>
    </source>
</evidence>
<evidence type="ECO:0000259" key="1">
    <source>
        <dbReference type="Pfam" id="PF12146"/>
    </source>
</evidence>
<dbReference type="InterPro" id="IPR022742">
    <property type="entry name" value="Hydrolase_4"/>
</dbReference>
<keyword evidence="3" id="KW-1185">Reference proteome</keyword>
<evidence type="ECO:0000313" key="3">
    <source>
        <dbReference type="Proteomes" id="UP000000393"/>
    </source>
</evidence>
<gene>
    <name evidence="2" type="ordered locus">Nwat_1757</name>
</gene>
<dbReference type="AlphaFoldDB" id="D8K6U5"/>
<protein>
    <submittedName>
        <fullName evidence="2">Exosortase system type 1 associated</fullName>
    </submittedName>
</protein>
<dbReference type="KEGG" id="nwa:Nwat_1757"/>
<reference evidence="2 3" key="1">
    <citation type="submission" date="2010-06" db="EMBL/GenBank/DDBJ databases">
        <title>Complete sequence of chromosome of Nitrosococcus watsoni C-113.</title>
        <authorList>
            <consortium name="US DOE Joint Genome Institute"/>
            <person name="Lucas S."/>
            <person name="Copeland A."/>
            <person name="Lapidus A."/>
            <person name="Cheng J.-F."/>
            <person name="Bruce D."/>
            <person name="Goodwin L."/>
            <person name="Pitluck S."/>
            <person name="Malfatti S.A."/>
            <person name="Chain P.S.G."/>
            <person name="Land M."/>
            <person name="Hauser L."/>
            <person name="Kyrpides N."/>
            <person name="Ivanova N."/>
            <person name="Cambell M.A."/>
            <person name="Heidelberg J.F."/>
            <person name="Klotz M.G."/>
            <person name="Woyke T."/>
        </authorList>
    </citation>
    <scope>NUCLEOTIDE SEQUENCE [LARGE SCALE GENOMIC DNA]</scope>
    <source>
        <strain evidence="2 3">C-113</strain>
    </source>
</reference>
<organism evidence="2 3">
    <name type="scientific">Nitrosococcus watsoni (strain C-113)</name>
    <dbReference type="NCBI Taxonomy" id="105559"/>
    <lineage>
        <taxon>Bacteria</taxon>
        <taxon>Pseudomonadati</taxon>
        <taxon>Pseudomonadota</taxon>
        <taxon>Gammaproteobacteria</taxon>
        <taxon>Chromatiales</taxon>
        <taxon>Chromatiaceae</taxon>
        <taxon>Nitrosococcus</taxon>
    </lineage>
</organism>
<dbReference type="RefSeq" id="WP_013220714.1">
    <property type="nucleotide sequence ID" value="NC_014315.1"/>
</dbReference>
<dbReference type="OrthoDB" id="249225at2"/>
<dbReference type="STRING" id="105559.Nwat_1757"/>
<dbReference type="Proteomes" id="UP000000393">
    <property type="component" value="Chromosome"/>
</dbReference>
<sequence>MINLSLKRHIFFLQGLLGPLCAVYYPPAGDHHFSREAILHVPAFAEEMNKCRRMVVLQAEQFASAGYGVLVIDLYGTGDSGGEFSEARWEIWKADLGAASDWLRENGAETIKLWGLRLGGLLAVEFACEHNNEIHDLILWQPVVDGRLMLTQFLRLRLAGEMMAGNKGENMTTLRQRLAAGELVEVGGYELAPDLATALEQHSLGDLSPPGSMAVNWLEVVPNSGRSFPPMSQRIVEIWCGSGVRVAAATVIGNAFWATQEIALAPKLLDETTVRLAIH</sequence>
<accession>D8K6U5</accession>
<dbReference type="InterPro" id="IPR029058">
    <property type="entry name" value="AB_hydrolase_fold"/>
</dbReference>
<dbReference type="NCBIfam" id="TIGR03101">
    <property type="entry name" value="hydr2_PEP"/>
    <property type="match status" value="1"/>
</dbReference>
<dbReference type="Pfam" id="PF12146">
    <property type="entry name" value="Hydrolase_4"/>
    <property type="match status" value="1"/>
</dbReference>
<dbReference type="eggNOG" id="COG1073">
    <property type="taxonomic scope" value="Bacteria"/>
</dbReference>
<dbReference type="HOGENOM" id="CLU_982928_0_0_6"/>
<dbReference type="InterPro" id="IPR017532">
    <property type="entry name" value="Hydrolase-2_PEP"/>
</dbReference>
<feature type="domain" description="Serine aminopeptidase S33" evidence="1">
    <location>
        <begin position="58"/>
        <end position="159"/>
    </location>
</feature>
<dbReference type="EMBL" id="CP002086">
    <property type="protein sequence ID" value="ADJ28622.1"/>
    <property type="molecule type" value="Genomic_DNA"/>
</dbReference>
<dbReference type="ESTHER" id="nitwc-d8k6u5">
    <property type="family name" value="Hydrolase-2_PEP"/>
</dbReference>
<name>D8K6U5_NITWC</name>
<dbReference type="SUPFAM" id="SSF53474">
    <property type="entry name" value="alpha/beta-Hydrolases"/>
    <property type="match status" value="1"/>
</dbReference>